<proteinExistence type="predicted"/>
<organism evidence="1 2">
    <name type="scientific">Pipistrellus kuhlii</name>
    <name type="common">Kuhl's pipistrelle</name>
    <dbReference type="NCBI Taxonomy" id="59472"/>
    <lineage>
        <taxon>Eukaryota</taxon>
        <taxon>Metazoa</taxon>
        <taxon>Chordata</taxon>
        <taxon>Craniata</taxon>
        <taxon>Vertebrata</taxon>
        <taxon>Euteleostomi</taxon>
        <taxon>Mammalia</taxon>
        <taxon>Eutheria</taxon>
        <taxon>Laurasiatheria</taxon>
        <taxon>Chiroptera</taxon>
        <taxon>Yangochiroptera</taxon>
        <taxon>Vespertilionidae</taxon>
        <taxon>Pipistrellus</taxon>
    </lineage>
</organism>
<dbReference type="Proteomes" id="UP000558488">
    <property type="component" value="Unassembled WGS sequence"/>
</dbReference>
<sequence length="255" mass="28295">MNPFTYLPIYTSVHSSIHHPSICSLTHSSILLPPTIHLPIHSLIHPSIFPSTHILPHSFTHPLIYQPFLCPSVRPSIHLLIYLLNHSSSHHPPIHPSIHLPHPFIHPFNLYSISILSRVPTPFSSETRAYVSRVLILASVEVYPVPTPQFSTPAPTGPNKTNCPSPCLLRWVGSRLPERLLLLSQVSHLPSPRGYVSHGREASELGKDSFPSLPLCKGHRPPETGTVLWAPEAAMVPLVQDRGREEGLSRTFPAV</sequence>
<gene>
    <name evidence="1" type="ORF">mPipKuh1_010187</name>
</gene>
<evidence type="ECO:0000313" key="2">
    <source>
        <dbReference type="Proteomes" id="UP000558488"/>
    </source>
</evidence>
<comment type="caution">
    <text evidence="1">The sequence shown here is derived from an EMBL/GenBank/DDBJ whole genome shotgun (WGS) entry which is preliminary data.</text>
</comment>
<dbReference type="EMBL" id="JACAGB010000053">
    <property type="protein sequence ID" value="KAF6283097.1"/>
    <property type="molecule type" value="Genomic_DNA"/>
</dbReference>
<keyword evidence="2" id="KW-1185">Reference proteome</keyword>
<accession>A0A7J7S4D4</accession>
<reference evidence="1 2" key="1">
    <citation type="journal article" date="2020" name="Nature">
        <title>Six reference-quality genomes reveal evolution of bat adaptations.</title>
        <authorList>
            <person name="Jebb D."/>
            <person name="Huang Z."/>
            <person name="Pippel M."/>
            <person name="Hughes G.M."/>
            <person name="Lavrichenko K."/>
            <person name="Devanna P."/>
            <person name="Winkler S."/>
            <person name="Jermiin L.S."/>
            <person name="Skirmuntt E.C."/>
            <person name="Katzourakis A."/>
            <person name="Burkitt-Gray L."/>
            <person name="Ray D.A."/>
            <person name="Sullivan K.A.M."/>
            <person name="Roscito J.G."/>
            <person name="Kirilenko B.M."/>
            <person name="Davalos L.M."/>
            <person name="Corthals A.P."/>
            <person name="Power M.L."/>
            <person name="Jones G."/>
            <person name="Ransome R.D."/>
            <person name="Dechmann D.K.N."/>
            <person name="Locatelli A.G."/>
            <person name="Puechmaille S.J."/>
            <person name="Fedrigo O."/>
            <person name="Jarvis E.D."/>
            <person name="Hiller M."/>
            <person name="Vernes S.C."/>
            <person name="Myers E.W."/>
            <person name="Teeling E.C."/>
        </authorList>
    </citation>
    <scope>NUCLEOTIDE SEQUENCE [LARGE SCALE GENOMIC DNA]</scope>
    <source>
        <strain evidence="1">MPipKuh1</strain>
        <tissue evidence="1">Flight muscle</tissue>
    </source>
</reference>
<protein>
    <submittedName>
        <fullName evidence="1">Uncharacterized protein</fullName>
    </submittedName>
</protein>
<dbReference type="AlphaFoldDB" id="A0A7J7S4D4"/>
<evidence type="ECO:0000313" key="1">
    <source>
        <dbReference type="EMBL" id="KAF6283097.1"/>
    </source>
</evidence>
<name>A0A7J7S4D4_PIPKU</name>